<protein>
    <submittedName>
        <fullName evidence="1">Uncharacterized protein</fullName>
    </submittedName>
</protein>
<sequence length="299" mass="33861">MQGNAKRQLSTAAGGNVQNLCPLLIESSGLTWPVQFMSPASHRQLNNAVVVHANADPRNLLSDFKQFKLDKEQSLLATPSRRMMIYPNDKICVRHVVQAAMASTLLVNRLAPARPGSLRKLMTALTKSHPSLVSAGVFTLTATFRLLRRILYTRTTLDSSVDIRHLEERQLQRGFVSWDKWWQYTSWSHSASAPIYLIQLPLVRGMCQYDARQVPSKNQSEVKNIRSSRTHRFHPVDEDRARANLIVRSYIQYWHNGGIPMFLIMFEMRLLLSTQVEIHRSSAAKKLAVGGSLTKPASM</sequence>
<evidence type="ECO:0000313" key="1">
    <source>
        <dbReference type="EMBL" id="OSX56154.1"/>
    </source>
</evidence>
<name>A0A1X6MIB7_9APHY</name>
<dbReference type="EMBL" id="KZ110616">
    <property type="protein sequence ID" value="OSX56154.1"/>
    <property type="molecule type" value="Genomic_DNA"/>
</dbReference>
<gene>
    <name evidence="1" type="ORF">POSPLADRAFT_1160846</name>
</gene>
<organism evidence="1 2">
    <name type="scientific">Postia placenta MAD-698-R-SB12</name>
    <dbReference type="NCBI Taxonomy" id="670580"/>
    <lineage>
        <taxon>Eukaryota</taxon>
        <taxon>Fungi</taxon>
        <taxon>Dikarya</taxon>
        <taxon>Basidiomycota</taxon>
        <taxon>Agaricomycotina</taxon>
        <taxon>Agaricomycetes</taxon>
        <taxon>Polyporales</taxon>
        <taxon>Adustoporiaceae</taxon>
        <taxon>Rhodonia</taxon>
    </lineage>
</organism>
<dbReference type="AlphaFoldDB" id="A0A1X6MIB7"/>
<accession>A0A1X6MIB7</accession>
<dbReference type="RefSeq" id="XP_024332948.1">
    <property type="nucleotide sequence ID" value="XM_024487602.1"/>
</dbReference>
<proteinExistence type="predicted"/>
<dbReference type="Proteomes" id="UP000194127">
    <property type="component" value="Unassembled WGS sequence"/>
</dbReference>
<keyword evidence="2" id="KW-1185">Reference proteome</keyword>
<reference evidence="1 2" key="1">
    <citation type="submission" date="2017-04" db="EMBL/GenBank/DDBJ databases">
        <title>Genome Sequence of the Model Brown-Rot Fungus Postia placenta SB12.</title>
        <authorList>
            <consortium name="DOE Joint Genome Institute"/>
            <person name="Gaskell J."/>
            <person name="Kersten P."/>
            <person name="Larrondo L.F."/>
            <person name="Canessa P."/>
            <person name="Martinez D."/>
            <person name="Hibbett D."/>
            <person name="Schmoll M."/>
            <person name="Kubicek C.P."/>
            <person name="Martinez A.T."/>
            <person name="Yadav J."/>
            <person name="Master E."/>
            <person name="Magnuson J.K."/>
            <person name="James T."/>
            <person name="Yaver D."/>
            <person name="Berka R."/>
            <person name="Labutti K."/>
            <person name="Lipzen A."/>
            <person name="Aerts A."/>
            <person name="Barry K."/>
            <person name="Henrissat B."/>
            <person name="Blanchette R."/>
            <person name="Grigoriev I."/>
            <person name="Cullen D."/>
        </authorList>
    </citation>
    <scope>NUCLEOTIDE SEQUENCE [LARGE SCALE GENOMIC DNA]</scope>
    <source>
        <strain evidence="1 2">MAD-698-R-SB12</strain>
    </source>
</reference>
<dbReference type="OrthoDB" id="10275962at2759"/>
<dbReference type="GeneID" id="36332551"/>
<evidence type="ECO:0000313" key="2">
    <source>
        <dbReference type="Proteomes" id="UP000194127"/>
    </source>
</evidence>